<evidence type="ECO:0008006" key="4">
    <source>
        <dbReference type="Google" id="ProtNLM"/>
    </source>
</evidence>
<proteinExistence type="predicted"/>
<comment type="caution">
    <text evidence="2">The sequence shown here is derived from an EMBL/GenBank/DDBJ whole genome shotgun (WGS) entry which is preliminary data.</text>
</comment>
<dbReference type="EMBL" id="WMBB01000008">
    <property type="protein sequence ID" value="MTE14856.1"/>
    <property type="molecule type" value="Genomic_DNA"/>
</dbReference>
<gene>
    <name evidence="2" type="ORF">GLP40_19040</name>
</gene>
<evidence type="ECO:0000313" key="3">
    <source>
        <dbReference type="Proteomes" id="UP000432464"/>
    </source>
</evidence>
<sequence length="108" mass="11142">MRKALRTIAMAGAVVAVGVMSARTASATVPVATPEPGGVIRLDPAPGELWNCGGWSLRAPFATSDPLSGLAADRPLYLHFTPGADVWVFCEGSAAPFIHWGPIVKAGS</sequence>
<dbReference type="Proteomes" id="UP000432464">
    <property type="component" value="Unassembled WGS sequence"/>
</dbReference>
<accession>A0A6I3L2W1</accession>
<reference evidence="2 3" key="1">
    <citation type="submission" date="2019-11" db="EMBL/GenBank/DDBJ databases">
        <title>Nocardia sp. nov. CT2-14 isolated from soil.</title>
        <authorList>
            <person name="Kanchanasin P."/>
            <person name="Tanasupawat S."/>
            <person name="Yuki M."/>
            <person name="Kudo T."/>
        </authorList>
    </citation>
    <scope>NUCLEOTIDE SEQUENCE [LARGE SCALE GENOMIC DNA]</scope>
    <source>
        <strain evidence="2 3">CT2-14</strain>
    </source>
</reference>
<feature type="signal peptide" evidence="1">
    <location>
        <begin position="1"/>
        <end position="27"/>
    </location>
</feature>
<keyword evidence="3" id="KW-1185">Reference proteome</keyword>
<dbReference type="RefSeq" id="WP_154789261.1">
    <property type="nucleotide sequence ID" value="NZ_WMBB01000008.1"/>
</dbReference>
<evidence type="ECO:0000313" key="2">
    <source>
        <dbReference type="EMBL" id="MTE14856.1"/>
    </source>
</evidence>
<dbReference type="AlphaFoldDB" id="A0A6I3L2W1"/>
<protein>
    <recommendedName>
        <fullName evidence="4">Secreted protein</fullName>
    </recommendedName>
</protein>
<keyword evidence="1" id="KW-0732">Signal</keyword>
<evidence type="ECO:0000256" key="1">
    <source>
        <dbReference type="SAM" id="SignalP"/>
    </source>
</evidence>
<feature type="chain" id="PRO_5026163726" description="Secreted protein" evidence="1">
    <location>
        <begin position="28"/>
        <end position="108"/>
    </location>
</feature>
<organism evidence="2 3">
    <name type="scientific">Nocardia aurantiaca</name>
    <dbReference type="NCBI Taxonomy" id="2675850"/>
    <lineage>
        <taxon>Bacteria</taxon>
        <taxon>Bacillati</taxon>
        <taxon>Actinomycetota</taxon>
        <taxon>Actinomycetes</taxon>
        <taxon>Mycobacteriales</taxon>
        <taxon>Nocardiaceae</taxon>
        <taxon>Nocardia</taxon>
    </lineage>
</organism>
<name>A0A6I3L2W1_9NOCA</name>